<dbReference type="InterPro" id="IPR000160">
    <property type="entry name" value="GGDEF_dom"/>
</dbReference>
<evidence type="ECO:0000256" key="1">
    <source>
        <dbReference type="ARBA" id="ARBA00001946"/>
    </source>
</evidence>
<dbReference type="PANTHER" id="PTHR45138:SF9">
    <property type="entry name" value="DIGUANYLATE CYCLASE DGCM-RELATED"/>
    <property type="match status" value="1"/>
</dbReference>
<dbReference type="Gene3D" id="3.30.70.270">
    <property type="match status" value="1"/>
</dbReference>
<dbReference type="CDD" id="cd01949">
    <property type="entry name" value="GGDEF"/>
    <property type="match status" value="1"/>
</dbReference>
<dbReference type="InterPro" id="IPR050469">
    <property type="entry name" value="Diguanylate_Cyclase"/>
</dbReference>
<dbReference type="GO" id="GO:0005886">
    <property type="term" value="C:plasma membrane"/>
    <property type="evidence" value="ECO:0007669"/>
    <property type="project" value="TreeGrafter"/>
</dbReference>
<evidence type="ECO:0000256" key="3">
    <source>
        <dbReference type="ARBA" id="ARBA00034247"/>
    </source>
</evidence>
<sequence>MRRTDSISPLTPSTAKHAWLSRYPVKERIFIYYMSFFAAISLLTVLTNSLFGFAFSYNIKWLIILVFCTVMVALALRQVWTPWVHRIGIYLLTLVILPGAWLSSSGLTSPAIVYSIAMLLLINFLTTGLERFILNLMLIAINLALIALYYVHPDLYWSMAPEEQLLDWMANVAVMFVFIALQLSVLERAYERERMANQEKTERLERLSHTDPLTGVDNRLHLEQDIDACIVQARQSQTTFAVLIMDLDHFKRFNDFYGHLQGDECLKTIGSLLLRTVKRDSDRVYRFGGEEFLVLLPQTDLNAAQALAEQVRAQIKAAAIPHEQSLSSTVLTTTIGVAEYDDTITSAAAMIARADTALYEGKRAGRDQVCVWCA</sequence>
<accession>A4BFL1</accession>
<dbReference type="Proteomes" id="UP000005953">
    <property type="component" value="Unassembled WGS sequence"/>
</dbReference>
<dbReference type="GO" id="GO:1902201">
    <property type="term" value="P:negative regulation of bacterial-type flagellum-dependent cell motility"/>
    <property type="evidence" value="ECO:0007669"/>
    <property type="project" value="TreeGrafter"/>
</dbReference>
<evidence type="ECO:0000313" key="6">
    <source>
        <dbReference type="EMBL" id="EAR09106.1"/>
    </source>
</evidence>
<keyword evidence="4" id="KW-0472">Membrane</keyword>
<keyword evidence="7" id="KW-1185">Reference proteome</keyword>
<dbReference type="STRING" id="314283.MED297_17228"/>
<feature type="domain" description="GGDEF" evidence="5">
    <location>
        <begin position="238"/>
        <end position="374"/>
    </location>
</feature>
<dbReference type="PROSITE" id="PS50887">
    <property type="entry name" value="GGDEF"/>
    <property type="match status" value="1"/>
</dbReference>
<comment type="cofactor">
    <cofactor evidence="1">
        <name>Mg(2+)</name>
        <dbReference type="ChEBI" id="CHEBI:18420"/>
    </cofactor>
</comment>
<dbReference type="EC" id="2.7.7.65" evidence="2"/>
<keyword evidence="4" id="KW-1133">Transmembrane helix</keyword>
<dbReference type="GO" id="GO:0043709">
    <property type="term" value="P:cell adhesion involved in single-species biofilm formation"/>
    <property type="evidence" value="ECO:0007669"/>
    <property type="project" value="TreeGrafter"/>
</dbReference>
<gene>
    <name evidence="6" type="ORF">MED297_17228</name>
</gene>
<evidence type="ECO:0000313" key="7">
    <source>
        <dbReference type="Proteomes" id="UP000005953"/>
    </source>
</evidence>
<feature type="transmembrane region" description="Helical" evidence="4">
    <location>
        <begin position="59"/>
        <end position="76"/>
    </location>
</feature>
<dbReference type="AlphaFoldDB" id="A4BFL1"/>
<dbReference type="NCBIfam" id="TIGR00254">
    <property type="entry name" value="GGDEF"/>
    <property type="match status" value="1"/>
</dbReference>
<feature type="transmembrane region" description="Helical" evidence="4">
    <location>
        <begin position="168"/>
        <end position="186"/>
    </location>
</feature>
<name>A4BFL1_9GAMM</name>
<feature type="transmembrane region" description="Helical" evidence="4">
    <location>
        <begin position="132"/>
        <end position="152"/>
    </location>
</feature>
<dbReference type="HOGENOM" id="CLU_000445_11_2_6"/>
<dbReference type="RefSeq" id="WP_008043827.1">
    <property type="nucleotide sequence ID" value="NZ_CH724150.1"/>
</dbReference>
<feature type="transmembrane region" description="Helical" evidence="4">
    <location>
        <begin position="30"/>
        <end position="53"/>
    </location>
</feature>
<dbReference type="GO" id="GO:0052621">
    <property type="term" value="F:diguanylate cyclase activity"/>
    <property type="evidence" value="ECO:0007669"/>
    <property type="project" value="UniProtKB-EC"/>
</dbReference>
<protein>
    <recommendedName>
        <fullName evidence="2">diguanylate cyclase</fullName>
        <ecNumber evidence="2">2.7.7.65</ecNumber>
    </recommendedName>
</protein>
<dbReference type="OrthoDB" id="9812260at2"/>
<dbReference type="SMART" id="SM00267">
    <property type="entry name" value="GGDEF"/>
    <property type="match status" value="1"/>
</dbReference>
<keyword evidence="4" id="KW-0812">Transmembrane</keyword>
<dbReference type="InterPro" id="IPR043128">
    <property type="entry name" value="Rev_trsase/Diguanyl_cyclase"/>
</dbReference>
<comment type="catalytic activity">
    <reaction evidence="3">
        <text>2 GTP = 3',3'-c-di-GMP + 2 diphosphate</text>
        <dbReference type="Rhea" id="RHEA:24898"/>
        <dbReference type="ChEBI" id="CHEBI:33019"/>
        <dbReference type="ChEBI" id="CHEBI:37565"/>
        <dbReference type="ChEBI" id="CHEBI:58805"/>
        <dbReference type="EC" id="2.7.7.65"/>
    </reaction>
</comment>
<dbReference type="InterPro" id="IPR029787">
    <property type="entry name" value="Nucleotide_cyclase"/>
</dbReference>
<organism evidence="6 7">
    <name type="scientific">Reinekea blandensis MED297</name>
    <dbReference type="NCBI Taxonomy" id="314283"/>
    <lineage>
        <taxon>Bacteria</taxon>
        <taxon>Pseudomonadati</taxon>
        <taxon>Pseudomonadota</taxon>
        <taxon>Gammaproteobacteria</taxon>
        <taxon>Oceanospirillales</taxon>
        <taxon>Saccharospirillaceae</taxon>
        <taxon>Reinekea</taxon>
    </lineage>
</organism>
<evidence type="ECO:0000259" key="5">
    <source>
        <dbReference type="PROSITE" id="PS50887"/>
    </source>
</evidence>
<dbReference type="Pfam" id="PF00990">
    <property type="entry name" value="GGDEF"/>
    <property type="match status" value="1"/>
</dbReference>
<dbReference type="FunFam" id="3.30.70.270:FF:000001">
    <property type="entry name" value="Diguanylate cyclase domain protein"/>
    <property type="match status" value="1"/>
</dbReference>
<proteinExistence type="predicted"/>
<reference evidence="6 7" key="1">
    <citation type="submission" date="2006-02" db="EMBL/GenBank/DDBJ databases">
        <authorList>
            <person name="Pinhassi J."/>
            <person name="Pedros-Alio C."/>
            <person name="Ferriera S."/>
            <person name="Johnson J."/>
            <person name="Kravitz S."/>
            <person name="Halpern A."/>
            <person name="Remington K."/>
            <person name="Beeson K."/>
            <person name="Tran B."/>
            <person name="Rogers Y.-H."/>
            <person name="Friedman R."/>
            <person name="Venter J.C."/>
        </authorList>
    </citation>
    <scope>NUCLEOTIDE SEQUENCE [LARGE SCALE GENOMIC DNA]</scope>
    <source>
        <strain evidence="6 7">MED297</strain>
    </source>
</reference>
<feature type="transmembrane region" description="Helical" evidence="4">
    <location>
        <begin position="107"/>
        <end position="125"/>
    </location>
</feature>
<comment type="caution">
    <text evidence="6">The sequence shown here is derived from an EMBL/GenBank/DDBJ whole genome shotgun (WGS) entry which is preliminary data.</text>
</comment>
<dbReference type="PANTHER" id="PTHR45138">
    <property type="entry name" value="REGULATORY COMPONENTS OF SENSORY TRANSDUCTION SYSTEM"/>
    <property type="match status" value="1"/>
</dbReference>
<evidence type="ECO:0000256" key="2">
    <source>
        <dbReference type="ARBA" id="ARBA00012528"/>
    </source>
</evidence>
<dbReference type="SUPFAM" id="SSF55073">
    <property type="entry name" value="Nucleotide cyclase"/>
    <property type="match status" value="1"/>
</dbReference>
<dbReference type="EMBL" id="AAOE01000013">
    <property type="protein sequence ID" value="EAR09106.1"/>
    <property type="molecule type" value="Genomic_DNA"/>
</dbReference>
<feature type="transmembrane region" description="Helical" evidence="4">
    <location>
        <begin position="83"/>
        <end position="101"/>
    </location>
</feature>
<evidence type="ECO:0000256" key="4">
    <source>
        <dbReference type="SAM" id="Phobius"/>
    </source>
</evidence>